<evidence type="ECO:0000313" key="2">
    <source>
        <dbReference type="EMBL" id="QZT33082.1"/>
    </source>
</evidence>
<dbReference type="Proteomes" id="UP000010716">
    <property type="component" value="Unassembled WGS sequence"/>
</dbReference>
<dbReference type="AlphaFoldDB" id="F5L3D8"/>
<dbReference type="EMBL" id="AFCE01000040">
    <property type="protein sequence ID" value="EGL84143.1"/>
    <property type="molecule type" value="Genomic_DNA"/>
</dbReference>
<name>F5L3D8_CALTT</name>
<accession>F5L3D8</accession>
<reference evidence="2 4" key="2">
    <citation type="journal article" date="2020" name="Extremophiles">
        <title>Genomic analysis of Caldalkalibacillus thermarum TA2.A1 reveals aerobic alkaliphilic metabolism and evolutionary hallmarks linking alkaliphilic bacteria and plant life.</title>
        <authorList>
            <person name="de Jong S.I."/>
            <person name="van den Broek M.A."/>
            <person name="Merkel A.Y."/>
            <person name="de la Torre Cortes P."/>
            <person name="Kalamorz F."/>
            <person name="Cook G.M."/>
            <person name="van Loosdrecht M.C.M."/>
            <person name="McMillan D.G.G."/>
        </authorList>
    </citation>
    <scope>NUCLEOTIDE SEQUENCE [LARGE SCALE GENOMIC DNA]</scope>
    <source>
        <strain evidence="2 4">TA2.A1</strain>
    </source>
</reference>
<dbReference type="EMBL" id="CP082237">
    <property type="protein sequence ID" value="QZT33082.1"/>
    <property type="molecule type" value="Genomic_DNA"/>
</dbReference>
<evidence type="ECO:0000313" key="4">
    <source>
        <dbReference type="Proteomes" id="UP000825179"/>
    </source>
</evidence>
<organism evidence="1 3">
    <name type="scientific">Caldalkalibacillus thermarum (strain TA2.A1)</name>
    <dbReference type="NCBI Taxonomy" id="986075"/>
    <lineage>
        <taxon>Bacteria</taxon>
        <taxon>Bacillati</taxon>
        <taxon>Bacillota</taxon>
        <taxon>Bacilli</taxon>
        <taxon>Bacillales</taxon>
        <taxon>Bacillaceae</taxon>
        <taxon>Caldalkalibacillus</taxon>
    </lineage>
</organism>
<dbReference type="Proteomes" id="UP000825179">
    <property type="component" value="Chromosome"/>
</dbReference>
<reference evidence="2" key="3">
    <citation type="submission" date="2021-08" db="EMBL/GenBank/DDBJ databases">
        <authorList>
            <person name="de Jong S."/>
            <person name="van den Broek M."/>
            <person name="Merkel A."/>
            <person name="de la Torre Cortes P."/>
            <person name="Kalamorz F."/>
            <person name="Cook G."/>
            <person name="van Loosdrecht M."/>
            <person name="McMillan D."/>
        </authorList>
    </citation>
    <scope>NUCLEOTIDE SEQUENCE</scope>
    <source>
        <strain evidence="2">TA2.A1</strain>
    </source>
</reference>
<evidence type="ECO:0000313" key="1">
    <source>
        <dbReference type="EMBL" id="EGL84143.1"/>
    </source>
</evidence>
<protein>
    <submittedName>
        <fullName evidence="2">YolD-like family protein</fullName>
    </submittedName>
    <submittedName>
        <fullName evidence="1">YolD-like protein</fullName>
    </submittedName>
</protein>
<dbReference type="OrthoDB" id="2376882at2"/>
<dbReference type="RefSeq" id="WP_007502396.1">
    <property type="nucleotide sequence ID" value="NZ_AFCE01000040.1"/>
</dbReference>
<reference evidence="1 3" key="1">
    <citation type="journal article" date="2011" name="J. Bacteriol.">
        <title>Draft genome sequence of the thermoalkaliphilic Caldalkalibacillus thermarum strain TA2.A1.</title>
        <authorList>
            <person name="Kalamorz F."/>
            <person name="Keis S."/>
            <person name="McMillan D.G."/>
            <person name="Olsson K."/>
            <person name="Stanton J.A."/>
            <person name="Stockwell P."/>
            <person name="Black M.A."/>
            <person name="Klingeman D.M."/>
            <person name="Land M.L."/>
            <person name="Han C.S."/>
            <person name="Martin S.L."/>
            <person name="Becher S.A."/>
            <person name="Peddie C.J."/>
            <person name="Morgan H.W."/>
            <person name="Matthies D."/>
            <person name="Preiss L."/>
            <person name="Meier T."/>
            <person name="Brown S.D."/>
            <person name="Cook G.M."/>
        </authorList>
    </citation>
    <scope>NUCLEOTIDE SEQUENCE [LARGE SCALE GENOMIC DNA]</scope>
    <source>
        <strain evidence="1 3">TA2.A1</strain>
    </source>
</reference>
<sequence>MHRETKITPGSNLMWEGSRFMLPEHIEALHKYHMEQKKKRKPDFDQQQIEEWNRIIMEAHCNGLLCQITIFGEYEDTELTGKIEKIDHQTGKIKVNNGKESIWIKFTDVTDIKLP</sequence>
<keyword evidence="4" id="KW-1185">Reference proteome</keyword>
<dbReference type="Pfam" id="PF08863">
    <property type="entry name" value="YolD"/>
    <property type="match status" value="1"/>
</dbReference>
<dbReference type="KEGG" id="cthu:HUR95_12290"/>
<proteinExistence type="predicted"/>
<evidence type="ECO:0000313" key="3">
    <source>
        <dbReference type="Proteomes" id="UP000010716"/>
    </source>
</evidence>
<gene>
    <name evidence="1" type="ORF">CathTA2_0299</name>
    <name evidence="2" type="ORF">HUR95_12290</name>
</gene>
<dbReference type="InterPro" id="IPR014962">
    <property type="entry name" value="YolD"/>
</dbReference>
<dbReference type="eggNOG" id="ENOG5032ZAS">
    <property type="taxonomic scope" value="Bacteria"/>
</dbReference>